<comment type="subcellular location">
    <subcellularLocation>
        <location evidence="1">Cell membrane</location>
        <topology evidence="1">Single-pass membrane protein</topology>
    </subcellularLocation>
</comment>
<keyword evidence="2" id="KW-0813">Transport</keyword>
<name>A0A382GIM4_9ZZZZ</name>
<evidence type="ECO:0008006" key="11">
    <source>
        <dbReference type="Google" id="ProtNLM"/>
    </source>
</evidence>
<evidence type="ECO:0000256" key="2">
    <source>
        <dbReference type="ARBA" id="ARBA00022448"/>
    </source>
</evidence>
<evidence type="ECO:0000256" key="9">
    <source>
        <dbReference type="SAM" id="Phobius"/>
    </source>
</evidence>
<evidence type="ECO:0000256" key="3">
    <source>
        <dbReference type="ARBA" id="ARBA00022475"/>
    </source>
</evidence>
<evidence type="ECO:0000256" key="4">
    <source>
        <dbReference type="ARBA" id="ARBA00022692"/>
    </source>
</evidence>
<evidence type="ECO:0000256" key="7">
    <source>
        <dbReference type="ARBA" id="ARBA00023010"/>
    </source>
</evidence>
<dbReference type="NCBIfam" id="TIGR00739">
    <property type="entry name" value="yajC"/>
    <property type="match status" value="1"/>
</dbReference>
<accession>A0A382GIM4</accession>
<evidence type="ECO:0000256" key="1">
    <source>
        <dbReference type="ARBA" id="ARBA00004162"/>
    </source>
</evidence>
<keyword evidence="4 9" id="KW-0812">Transmembrane</keyword>
<dbReference type="AlphaFoldDB" id="A0A382GIM4"/>
<feature type="transmembrane region" description="Helical" evidence="9">
    <location>
        <begin position="6"/>
        <end position="22"/>
    </location>
</feature>
<evidence type="ECO:0000256" key="6">
    <source>
        <dbReference type="ARBA" id="ARBA00022989"/>
    </source>
</evidence>
<dbReference type="Pfam" id="PF02699">
    <property type="entry name" value="YajC"/>
    <property type="match status" value="1"/>
</dbReference>
<organism evidence="10">
    <name type="scientific">marine metagenome</name>
    <dbReference type="NCBI Taxonomy" id="408172"/>
    <lineage>
        <taxon>unclassified sequences</taxon>
        <taxon>metagenomes</taxon>
        <taxon>ecological metagenomes</taxon>
    </lineage>
</organism>
<sequence>MEMLVQLMPLFLIFGIFYFLLIRPQQKKAKLHKEMVAAIQRGDKILSSGGMRGKVIRVINDNDIEVEISNGVNVVMVKSTVAEVVKEQS</sequence>
<dbReference type="PRINTS" id="PR01853">
    <property type="entry name" value="YAJCTRNLCASE"/>
</dbReference>
<keyword evidence="3" id="KW-1003">Cell membrane</keyword>
<evidence type="ECO:0000256" key="5">
    <source>
        <dbReference type="ARBA" id="ARBA00022927"/>
    </source>
</evidence>
<dbReference type="InterPro" id="IPR003849">
    <property type="entry name" value="Preprotein_translocase_YajC"/>
</dbReference>
<protein>
    <recommendedName>
        <fullName evidence="11">Sec translocon accessory complex subunit YajC</fullName>
    </recommendedName>
</protein>
<reference evidence="10" key="1">
    <citation type="submission" date="2018-05" db="EMBL/GenBank/DDBJ databases">
        <authorList>
            <person name="Lanie J.A."/>
            <person name="Ng W.-L."/>
            <person name="Kazmierczak K.M."/>
            <person name="Andrzejewski T.M."/>
            <person name="Davidsen T.M."/>
            <person name="Wayne K.J."/>
            <person name="Tettelin H."/>
            <person name="Glass J.I."/>
            <person name="Rusch D."/>
            <person name="Podicherti R."/>
            <person name="Tsui H.-C.T."/>
            <person name="Winkler M.E."/>
        </authorList>
    </citation>
    <scope>NUCLEOTIDE SEQUENCE</scope>
</reference>
<dbReference type="SMART" id="SM01323">
    <property type="entry name" value="YajC"/>
    <property type="match status" value="1"/>
</dbReference>
<evidence type="ECO:0000256" key="8">
    <source>
        <dbReference type="ARBA" id="ARBA00023136"/>
    </source>
</evidence>
<gene>
    <name evidence="10" type="ORF">METZ01_LOCUS227331</name>
</gene>
<keyword evidence="6 9" id="KW-1133">Transmembrane helix</keyword>
<keyword evidence="7" id="KW-0811">Translocation</keyword>
<keyword evidence="8 9" id="KW-0472">Membrane</keyword>
<keyword evidence="5" id="KW-0653">Protein transport</keyword>
<dbReference type="PANTHER" id="PTHR33909">
    <property type="entry name" value="SEC TRANSLOCON ACCESSORY COMPLEX SUBUNIT YAJC"/>
    <property type="match status" value="1"/>
</dbReference>
<dbReference type="EMBL" id="UINC01055511">
    <property type="protein sequence ID" value="SVB74477.1"/>
    <property type="molecule type" value="Genomic_DNA"/>
</dbReference>
<dbReference type="GO" id="GO:0015031">
    <property type="term" value="P:protein transport"/>
    <property type="evidence" value="ECO:0007669"/>
    <property type="project" value="UniProtKB-KW"/>
</dbReference>
<proteinExistence type="predicted"/>
<dbReference type="GO" id="GO:0005886">
    <property type="term" value="C:plasma membrane"/>
    <property type="evidence" value="ECO:0007669"/>
    <property type="project" value="UniProtKB-SubCell"/>
</dbReference>
<evidence type="ECO:0000313" key="10">
    <source>
        <dbReference type="EMBL" id="SVB74477.1"/>
    </source>
</evidence>
<dbReference type="PANTHER" id="PTHR33909:SF1">
    <property type="entry name" value="SEC TRANSLOCON ACCESSORY COMPLEX SUBUNIT YAJC"/>
    <property type="match status" value="1"/>
</dbReference>